<proteinExistence type="predicted"/>
<protein>
    <submittedName>
        <fullName evidence="1">Uncharacterized protein</fullName>
    </submittedName>
</protein>
<sequence length="77" mass="8621">MEMVASQVKRNKKCEVSKITGNSACKSQVGKLQRLHSRVTRTTNDSNPTANRNSRRPTFIQEVKGVGTNLGFKREKS</sequence>
<keyword evidence="2" id="KW-1185">Reference proteome</keyword>
<dbReference type="Proteomes" id="UP000826656">
    <property type="component" value="Unassembled WGS sequence"/>
</dbReference>
<comment type="caution">
    <text evidence="1">The sequence shown here is derived from an EMBL/GenBank/DDBJ whole genome shotgun (WGS) entry which is preliminary data.</text>
</comment>
<dbReference type="EMBL" id="JAIVGD010000015">
    <property type="protein sequence ID" value="KAH0759634.1"/>
    <property type="molecule type" value="Genomic_DNA"/>
</dbReference>
<evidence type="ECO:0000313" key="2">
    <source>
        <dbReference type="Proteomes" id="UP000826656"/>
    </source>
</evidence>
<accession>A0ABQ7V6A8</accession>
<gene>
    <name evidence="1" type="ORF">KY290_023127</name>
</gene>
<name>A0ABQ7V6A8_SOLTU</name>
<organism evidence="1 2">
    <name type="scientific">Solanum tuberosum</name>
    <name type="common">Potato</name>
    <dbReference type="NCBI Taxonomy" id="4113"/>
    <lineage>
        <taxon>Eukaryota</taxon>
        <taxon>Viridiplantae</taxon>
        <taxon>Streptophyta</taxon>
        <taxon>Embryophyta</taxon>
        <taxon>Tracheophyta</taxon>
        <taxon>Spermatophyta</taxon>
        <taxon>Magnoliopsida</taxon>
        <taxon>eudicotyledons</taxon>
        <taxon>Gunneridae</taxon>
        <taxon>Pentapetalae</taxon>
        <taxon>asterids</taxon>
        <taxon>lamiids</taxon>
        <taxon>Solanales</taxon>
        <taxon>Solanaceae</taxon>
        <taxon>Solanoideae</taxon>
        <taxon>Solaneae</taxon>
        <taxon>Solanum</taxon>
    </lineage>
</organism>
<reference evidence="1 2" key="1">
    <citation type="journal article" date="2021" name="bioRxiv">
        <title>Chromosome-scale and haplotype-resolved genome assembly of a tetraploid potato cultivar.</title>
        <authorList>
            <person name="Sun H."/>
            <person name="Jiao W.-B."/>
            <person name="Krause K."/>
            <person name="Campoy J.A."/>
            <person name="Goel M."/>
            <person name="Folz-Donahue K."/>
            <person name="Kukat C."/>
            <person name="Huettel B."/>
            <person name="Schneeberger K."/>
        </authorList>
    </citation>
    <scope>NUCLEOTIDE SEQUENCE [LARGE SCALE GENOMIC DNA]</scope>
    <source>
        <strain evidence="1">SolTubOtavaFocal</strain>
        <tissue evidence="1">Leaves</tissue>
    </source>
</reference>
<evidence type="ECO:0000313" key="1">
    <source>
        <dbReference type="EMBL" id="KAH0759634.1"/>
    </source>
</evidence>